<evidence type="ECO:0000256" key="3">
    <source>
        <dbReference type="ARBA" id="ARBA00022691"/>
    </source>
</evidence>
<reference evidence="4" key="1">
    <citation type="submission" date="2019-08" db="EMBL/GenBank/DDBJ databases">
        <authorList>
            <person name="Kucharzyk K."/>
            <person name="Murdoch R.W."/>
            <person name="Higgins S."/>
            <person name="Loffler F."/>
        </authorList>
    </citation>
    <scope>NUCLEOTIDE SEQUENCE</scope>
</reference>
<keyword evidence="1" id="KW-0489">Methyltransferase</keyword>
<dbReference type="PROSITE" id="PS51682">
    <property type="entry name" value="SAM_OMT_I"/>
    <property type="match status" value="1"/>
</dbReference>
<dbReference type="GO" id="GO:0032259">
    <property type="term" value="P:methylation"/>
    <property type="evidence" value="ECO:0007669"/>
    <property type="project" value="UniProtKB-KW"/>
</dbReference>
<organism evidence="4">
    <name type="scientific">bioreactor metagenome</name>
    <dbReference type="NCBI Taxonomy" id="1076179"/>
    <lineage>
        <taxon>unclassified sequences</taxon>
        <taxon>metagenomes</taxon>
        <taxon>ecological metagenomes</taxon>
    </lineage>
</organism>
<dbReference type="CDD" id="cd02440">
    <property type="entry name" value="AdoMet_MTases"/>
    <property type="match status" value="1"/>
</dbReference>
<dbReference type="PANTHER" id="PTHR10509">
    <property type="entry name" value="O-METHYLTRANSFERASE-RELATED"/>
    <property type="match status" value="1"/>
</dbReference>
<name>A0A644WBG5_9ZZZZ</name>
<keyword evidence="2" id="KW-0808">Transferase</keyword>
<dbReference type="GO" id="GO:0008757">
    <property type="term" value="F:S-adenosylmethionine-dependent methyltransferase activity"/>
    <property type="evidence" value="ECO:0007669"/>
    <property type="project" value="TreeGrafter"/>
</dbReference>
<dbReference type="GO" id="GO:0008171">
    <property type="term" value="F:O-methyltransferase activity"/>
    <property type="evidence" value="ECO:0007669"/>
    <property type="project" value="InterPro"/>
</dbReference>
<dbReference type="Gene3D" id="3.40.50.150">
    <property type="entry name" value="Vaccinia Virus protein VP39"/>
    <property type="match status" value="1"/>
</dbReference>
<dbReference type="InterPro" id="IPR029063">
    <property type="entry name" value="SAM-dependent_MTases_sf"/>
</dbReference>
<dbReference type="Pfam" id="PF01596">
    <property type="entry name" value="Methyltransf_3"/>
    <property type="match status" value="1"/>
</dbReference>
<evidence type="ECO:0008006" key="5">
    <source>
        <dbReference type="Google" id="ProtNLM"/>
    </source>
</evidence>
<sequence length="209" mass="23747">MASLERYLETNESGLHPALVWLDRETHLRTTHSRMLCGPQIGRFLTTFCELHKPKNVLELGTFTGYSAICLAFGLPKGGQLDAVEINDELEGLIMEGFRRAGVEEKISLIIGDAKSIVPALSKVYDLVYIDANKREYPEYYEMVMEVLRPGGFIIADNVLWDGKVYMDNPPADKQTRGIMEFNRIVKEDPRVENYILPLRDGLNIIKKL</sequence>
<evidence type="ECO:0000256" key="2">
    <source>
        <dbReference type="ARBA" id="ARBA00022679"/>
    </source>
</evidence>
<dbReference type="InterPro" id="IPR050362">
    <property type="entry name" value="Cation-dep_OMT"/>
</dbReference>
<dbReference type="AlphaFoldDB" id="A0A644WBG5"/>
<proteinExistence type="predicted"/>
<dbReference type="PANTHER" id="PTHR10509:SF14">
    <property type="entry name" value="CAFFEOYL-COA O-METHYLTRANSFERASE 3-RELATED"/>
    <property type="match status" value="1"/>
</dbReference>
<comment type="caution">
    <text evidence="4">The sequence shown here is derived from an EMBL/GenBank/DDBJ whole genome shotgun (WGS) entry which is preliminary data.</text>
</comment>
<dbReference type="EMBL" id="VSSQ01000762">
    <property type="protein sequence ID" value="MPM00929.1"/>
    <property type="molecule type" value="Genomic_DNA"/>
</dbReference>
<dbReference type="InterPro" id="IPR002935">
    <property type="entry name" value="SAM_O-MeTrfase"/>
</dbReference>
<keyword evidence="3" id="KW-0949">S-adenosyl-L-methionine</keyword>
<evidence type="ECO:0000256" key="1">
    <source>
        <dbReference type="ARBA" id="ARBA00022603"/>
    </source>
</evidence>
<dbReference type="SUPFAM" id="SSF53335">
    <property type="entry name" value="S-adenosyl-L-methionine-dependent methyltransferases"/>
    <property type="match status" value="1"/>
</dbReference>
<accession>A0A644WBG5</accession>
<gene>
    <name evidence="4" type="ORF">SDC9_47164</name>
</gene>
<protein>
    <recommendedName>
        <fullName evidence="5">O-methyltransferase</fullName>
    </recommendedName>
</protein>
<evidence type="ECO:0000313" key="4">
    <source>
        <dbReference type="EMBL" id="MPM00929.1"/>
    </source>
</evidence>